<dbReference type="SUPFAM" id="SSF48452">
    <property type="entry name" value="TPR-like"/>
    <property type="match status" value="1"/>
</dbReference>
<dbReference type="InterPro" id="IPR011659">
    <property type="entry name" value="WD40"/>
</dbReference>
<reference evidence="8" key="1">
    <citation type="submission" date="2021-04" db="EMBL/GenBank/DDBJ databases">
        <authorList>
            <person name="Rodrigo-Torres L."/>
            <person name="Arahal R. D."/>
            <person name="Lucena T."/>
        </authorList>
    </citation>
    <scope>NUCLEOTIDE SEQUENCE</scope>
    <source>
        <strain evidence="8">AS29M-1</strain>
    </source>
</reference>
<dbReference type="InterPro" id="IPR011042">
    <property type="entry name" value="6-blade_b-propeller_TolB-like"/>
</dbReference>
<feature type="region of interest" description="Disordered" evidence="5">
    <location>
        <begin position="653"/>
        <end position="690"/>
    </location>
</feature>
<sequence length="690" mass="79078">MNRLTQIFTLAFVLINSFSFAQDKSFKELYYEASDLLFEEEYNKALPILLEMEKMDDKNWNTLSSIGYCYLQTTFDKAKAIPYFERVLEDYKRLSIAYQVDNHKEKNAPVETIHWIGKAYHFNYQFDEALEKFNEYKDLLDPDNEEMLAEVKTDIRITRNAIAYKEHPVDVTINDFDVINTEYSEYRPKINGDETEMYFTSRRPHGDNPLLDEDGLYYEDIYYSKKKNGEWTKPVRVEGAINSDSHDACLYLSPDGLNMIIYRTHIENNNEGGIYQSQLIDGKWSEPKLMIAEVNSSYWETDANISADGNTLFYTSDKPGGQGGRDIWQMKKLPTGEWAKVQNLGYPVNSDIDEEAPYLHPDGKTLYFSSKSHSTMGGFDVYSSTLNNDGTWTEPKNLGYPINTTGDDVFYFPTNDGKRAYFSSYREGGKGKQDIYMIEIPSYDLKTLAVYKGLAKYTTGEVIKELQIDITKTSNEEHGTYRPNNLNGKFLFILQPGETFFVDYKLQEMTLRDTIVVPNEGGVYDILKIVTVIDDQLVLQDAEIVDGELVAIEAENMTDLTENEVTETLNSGKPIVLNDLYFIYDKDRLISDSKPDLSKLIKYMKDNPDVKIVLEGHTDFKGAEDYNQNLSEKRSARVKKKLIEAGVSSSRIATKGYGESKPIANNTNPDGSDNPEGRQKNRRVEVKIQK</sequence>
<keyword evidence="9" id="KW-1185">Reference proteome</keyword>
<dbReference type="InterPro" id="IPR050330">
    <property type="entry name" value="Bact_OuterMem_StrucFunc"/>
</dbReference>
<keyword evidence="6" id="KW-0732">Signal</keyword>
<dbReference type="Gene3D" id="2.120.10.30">
    <property type="entry name" value="TolB, C-terminal domain"/>
    <property type="match status" value="1"/>
</dbReference>
<dbReference type="Gene3D" id="1.25.40.10">
    <property type="entry name" value="Tetratricopeptide repeat domain"/>
    <property type="match status" value="1"/>
</dbReference>
<dbReference type="Pfam" id="PF00691">
    <property type="entry name" value="OmpA"/>
    <property type="match status" value="1"/>
</dbReference>
<dbReference type="InterPro" id="IPR006664">
    <property type="entry name" value="OMP_bac"/>
</dbReference>
<comment type="subcellular location">
    <subcellularLocation>
        <location evidence="1">Cell outer membrane</location>
    </subcellularLocation>
</comment>
<dbReference type="SUPFAM" id="SSF103088">
    <property type="entry name" value="OmpA-like"/>
    <property type="match status" value="1"/>
</dbReference>
<evidence type="ECO:0000256" key="2">
    <source>
        <dbReference type="ARBA" id="ARBA00023136"/>
    </source>
</evidence>
<dbReference type="PANTHER" id="PTHR30329">
    <property type="entry name" value="STATOR ELEMENT OF FLAGELLAR MOTOR COMPLEX"/>
    <property type="match status" value="1"/>
</dbReference>
<dbReference type="Pfam" id="PF07676">
    <property type="entry name" value="PD40"/>
    <property type="match status" value="3"/>
</dbReference>
<gene>
    <name evidence="8" type="primary">pal_2</name>
    <name evidence="8" type="ORF">CRYO30217_00393</name>
</gene>
<evidence type="ECO:0000313" key="8">
    <source>
        <dbReference type="EMBL" id="CAG5077461.1"/>
    </source>
</evidence>
<feature type="compositionally biased region" description="Basic and acidic residues" evidence="5">
    <location>
        <begin position="675"/>
        <end position="690"/>
    </location>
</feature>
<evidence type="ECO:0000313" key="9">
    <source>
        <dbReference type="Proteomes" id="UP000683507"/>
    </source>
</evidence>
<dbReference type="CDD" id="cd07185">
    <property type="entry name" value="OmpA_C-like"/>
    <property type="match status" value="1"/>
</dbReference>
<evidence type="ECO:0000256" key="3">
    <source>
        <dbReference type="ARBA" id="ARBA00023237"/>
    </source>
</evidence>
<name>A0A916JK00_9FLAO</name>
<feature type="signal peptide" evidence="6">
    <location>
        <begin position="1"/>
        <end position="21"/>
    </location>
</feature>
<feature type="domain" description="OmpA-like" evidence="7">
    <location>
        <begin position="565"/>
        <end position="690"/>
    </location>
</feature>
<evidence type="ECO:0000256" key="1">
    <source>
        <dbReference type="ARBA" id="ARBA00004442"/>
    </source>
</evidence>
<accession>A0A916JK00</accession>
<dbReference type="PROSITE" id="PS51123">
    <property type="entry name" value="OMPA_2"/>
    <property type="match status" value="1"/>
</dbReference>
<dbReference type="SUPFAM" id="SSF82171">
    <property type="entry name" value="DPP6 N-terminal domain-like"/>
    <property type="match status" value="1"/>
</dbReference>
<dbReference type="AlphaFoldDB" id="A0A916JK00"/>
<dbReference type="PRINTS" id="PR01021">
    <property type="entry name" value="OMPADOMAIN"/>
</dbReference>
<dbReference type="RefSeq" id="WP_258540629.1">
    <property type="nucleotide sequence ID" value="NZ_OU015584.1"/>
</dbReference>
<evidence type="ECO:0000256" key="4">
    <source>
        <dbReference type="PROSITE-ProRule" id="PRU00473"/>
    </source>
</evidence>
<keyword evidence="8" id="KW-0449">Lipoprotein</keyword>
<dbReference type="PANTHER" id="PTHR30329:SF21">
    <property type="entry name" value="LIPOPROTEIN YIAD-RELATED"/>
    <property type="match status" value="1"/>
</dbReference>
<dbReference type="EMBL" id="OU015584">
    <property type="protein sequence ID" value="CAG5077461.1"/>
    <property type="molecule type" value="Genomic_DNA"/>
</dbReference>
<protein>
    <submittedName>
        <fullName evidence="8">Peptidoglycan-associated lipoprotein</fullName>
    </submittedName>
</protein>
<dbReference type="Proteomes" id="UP000683507">
    <property type="component" value="Chromosome"/>
</dbReference>
<keyword evidence="3" id="KW-0998">Cell outer membrane</keyword>
<dbReference type="InterPro" id="IPR006665">
    <property type="entry name" value="OmpA-like"/>
</dbReference>
<feature type="chain" id="PRO_5036718991" evidence="6">
    <location>
        <begin position="22"/>
        <end position="690"/>
    </location>
</feature>
<dbReference type="InterPro" id="IPR036737">
    <property type="entry name" value="OmpA-like_sf"/>
</dbReference>
<dbReference type="KEGG" id="ptan:CRYO30217_00393"/>
<evidence type="ECO:0000259" key="7">
    <source>
        <dbReference type="PROSITE" id="PS51123"/>
    </source>
</evidence>
<dbReference type="GO" id="GO:0009279">
    <property type="term" value="C:cell outer membrane"/>
    <property type="evidence" value="ECO:0007669"/>
    <property type="project" value="UniProtKB-SubCell"/>
</dbReference>
<proteinExistence type="predicted"/>
<organism evidence="8 9">
    <name type="scientific">Parvicella tangerina</name>
    <dbReference type="NCBI Taxonomy" id="2829795"/>
    <lineage>
        <taxon>Bacteria</taxon>
        <taxon>Pseudomonadati</taxon>
        <taxon>Bacteroidota</taxon>
        <taxon>Flavobacteriia</taxon>
        <taxon>Flavobacteriales</taxon>
        <taxon>Parvicellaceae</taxon>
        <taxon>Parvicella</taxon>
    </lineage>
</organism>
<keyword evidence="2 4" id="KW-0472">Membrane</keyword>
<evidence type="ECO:0000256" key="6">
    <source>
        <dbReference type="SAM" id="SignalP"/>
    </source>
</evidence>
<dbReference type="Gene3D" id="3.30.1330.60">
    <property type="entry name" value="OmpA-like domain"/>
    <property type="match status" value="1"/>
</dbReference>
<dbReference type="InterPro" id="IPR011990">
    <property type="entry name" value="TPR-like_helical_dom_sf"/>
</dbReference>
<evidence type="ECO:0000256" key="5">
    <source>
        <dbReference type="SAM" id="MobiDB-lite"/>
    </source>
</evidence>